<organism evidence="2 3">
    <name type="scientific">Marivirga arenosa</name>
    <dbReference type="NCBI Taxonomy" id="3059076"/>
    <lineage>
        <taxon>Bacteria</taxon>
        <taxon>Pseudomonadati</taxon>
        <taxon>Bacteroidota</taxon>
        <taxon>Cytophagia</taxon>
        <taxon>Cytophagales</taxon>
        <taxon>Marivirgaceae</taxon>
        <taxon>Marivirga</taxon>
    </lineage>
</organism>
<dbReference type="RefSeq" id="WP_308356826.1">
    <property type="nucleotide sequence ID" value="NZ_CP129970.2"/>
</dbReference>
<gene>
    <name evidence="2" type="ORF">QYS48_34015</name>
</gene>
<keyword evidence="1" id="KW-0472">Membrane</keyword>
<evidence type="ECO:0000256" key="1">
    <source>
        <dbReference type="SAM" id="Phobius"/>
    </source>
</evidence>
<accession>A0AA51N654</accession>
<sequence>MKKIIYTLTYFACFIFLAGIFFKIMKLPYTYYLLFGGESLAGLICFPMIFFMKWKEGELNDLKIRFQWISGLFAFIVFIFSTWIRFYDNQIGDFSLAFSFFLLSFTFLPFFFYNMYQKSIRKI</sequence>
<protein>
    <submittedName>
        <fullName evidence="2">Uncharacterized protein</fullName>
    </submittedName>
</protein>
<evidence type="ECO:0000313" key="2">
    <source>
        <dbReference type="EMBL" id="WMN06857.1"/>
    </source>
</evidence>
<feature type="transmembrane region" description="Helical" evidence="1">
    <location>
        <begin position="64"/>
        <end position="84"/>
    </location>
</feature>
<keyword evidence="3" id="KW-1185">Reference proteome</keyword>
<evidence type="ECO:0000313" key="3">
    <source>
        <dbReference type="Proteomes" id="UP001244443"/>
    </source>
</evidence>
<proteinExistence type="predicted"/>
<dbReference type="Proteomes" id="UP001244443">
    <property type="component" value="Chromosome"/>
</dbReference>
<keyword evidence="1" id="KW-0812">Transmembrane</keyword>
<dbReference type="AlphaFoldDB" id="A0AA51N654"/>
<feature type="transmembrane region" description="Helical" evidence="1">
    <location>
        <begin position="96"/>
        <end position="116"/>
    </location>
</feature>
<dbReference type="EMBL" id="CP129970">
    <property type="protein sequence ID" value="WMN06857.1"/>
    <property type="molecule type" value="Genomic_DNA"/>
</dbReference>
<feature type="transmembrane region" description="Helical" evidence="1">
    <location>
        <begin position="7"/>
        <end position="25"/>
    </location>
</feature>
<keyword evidence="1" id="KW-1133">Transmembrane helix</keyword>
<reference evidence="2" key="1">
    <citation type="submission" date="2023-08" db="EMBL/GenBank/DDBJ databases">
        <title>Comparative genomics and taxonomic characterization of three novel marine species of genus Marivirga.</title>
        <authorList>
            <person name="Muhammad N."/>
            <person name="Kim S.-G."/>
        </authorList>
    </citation>
    <scope>NUCLEOTIDE SEQUENCE [LARGE SCALE GENOMIC DNA]</scope>
    <source>
        <strain evidence="2">ABR2-2</strain>
    </source>
</reference>
<name>A0AA51N654_9BACT</name>
<feature type="transmembrane region" description="Helical" evidence="1">
    <location>
        <begin position="31"/>
        <end position="52"/>
    </location>
</feature>